<dbReference type="GO" id="GO:0051693">
    <property type="term" value="P:actin filament capping"/>
    <property type="evidence" value="ECO:0007669"/>
    <property type="project" value="UniProtKB-KW"/>
</dbReference>
<dbReference type="Gene3D" id="3.40.20.10">
    <property type="entry name" value="Severin"/>
    <property type="match status" value="6"/>
</dbReference>
<accession>A0A251TNA3</accession>
<keyword evidence="6" id="KW-0106">Calcium</keyword>
<evidence type="ECO:0000256" key="4">
    <source>
        <dbReference type="ARBA" id="ARBA00022490"/>
    </source>
</evidence>
<feature type="region of interest" description="Disordered" evidence="9">
    <location>
        <begin position="854"/>
        <end position="880"/>
    </location>
</feature>
<feature type="domain" description="HP" evidence="10">
    <location>
        <begin position="899"/>
        <end position="964"/>
    </location>
</feature>
<comment type="similarity">
    <text evidence="2">Belongs to the villin/gelsolin family.</text>
</comment>
<dbReference type="PRINTS" id="PR00597">
    <property type="entry name" value="GELSOLIN"/>
</dbReference>
<dbReference type="EMBL" id="CM007899">
    <property type="protein sequence ID" value="OTG12384.1"/>
    <property type="molecule type" value="Genomic_DNA"/>
</dbReference>
<dbReference type="CDD" id="cd11291">
    <property type="entry name" value="gelsolin_S6_like"/>
    <property type="match status" value="1"/>
</dbReference>
<dbReference type="InterPro" id="IPR029006">
    <property type="entry name" value="ADF-H/Gelsolin-like_dom_sf"/>
</dbReference>
<keyword evidence="5" id="KW-0677">Repeat</keyword>
<evidence type="ECO:0000256" key="1">
    <source>
        <dbReference type="ARBA" id="ARBA00004245"/>
    </source>
</evidence>
<proteinExistence type="inferred from homology"/>
<evidence type="ECO:0000256" key="9">
    <source>
        <dbReference type="SAM" id="MobiDB-lite"/>
    </source>
</evidence>
<gene>
    <name evidence="12" type="ORF">HannXRQ_Chr10g0309051</name>
    <name evidence="11" type="ORF">HanXRQr2_Chr10g0455021</name>
</gene>
<dbReference type="SMART" id="SM00262">
    <property type="entry name" value="GEL"/>
    <property type="match status" value="6"/>
</dbReference>
<dbReference type="AlphaFoldDB" id="A0A251TNA3"/>
<evidence type="ECO:0000256" key="3">
    <source>
        <dbReference type="ARBA" id="ARBA00022467"/>
    </source>
</evidence>
<feature type="compositionally biased region" description="Polar residues" evidence="9">
    <location>
        <begin position="863"/>
        <end position="875"/>
    </location>
</feature>
<dbReference type="STRING" id="4232.A0A251TNA3"/>
<sequence length="964" mass="108107">MSVSMKEVDPAFQGAGQKAGIEVWRIENSSPVAVPESSHGKFLTGECYMILKTHASKSGAFRYDIHYWIGKDAREDEADTISIKTLELDAALGGRAVQYRELQGYETERFLSCFKPCIIPEETDSQEHKTRMFYCKGKHVVHLKEVPCARSSLNHDAVFILDSKNKIFQFNGSNTSIQERAKALQVVQYIKDTYHRSKCDIATIDDGMLMADAEAGEFWGFFGGFAPLPRKTTTVNDVQSTDTLPTQLFCVKNGHTERVAADSLAKKLLDTKKCYVLDCGSEVHVWMGRDTSMEERKAANGAAEEYLRGQDRPKSRITRMIENFETVCFQSKFDSWPQPTDVVASEEGRGKVAALLKRQGVDVKGILKAAPKKEEEEEPLPYIDCSGTLQVWRVNGKEKSLLSDTDQSKFYTGDCYIFQYTYSGDEQQECLIGTWYGKKSVKEDRDSALLQANKMVESFKFLATQARVYEGNEPILFYQIFQSFMVLKGGLSKGYKNYISEKGLPDDTYKEDGVALFRVQGSGPENMQSIQVEPVASSLNSSYCYILHKDSEVFTWNGSQTTTDDHDLVERQLDFIKPDLQTRVLKEGVELDQFWEILGGKTKYAAKKIPREAESDPHLFSCTLSKEDLKVSEIYNFNQDDLMTEDIYILDCHTDIFIWVGQGVNSKTKTQALAIGEKFLKLDVLLEKLSLQSPIFITMEGSEPPFFTRFFTWDSTKSGMHGNSFQRRLSIIKDGGRSTRNFKPKRRAPVSFGGRSASEKPQRSRSVSCSSDRPRARGRSPAFNALASKFDNPGGSRNVSTPPQRNLSTPPPSNLGGANAGGGGGGGGVHDISKAFSTSKAIASLTASFDKPTREKLMPRSVKASSDSTAKSESNARVIPMSSRTDVKENVKENEVEDDEGLTSYPYERLTTSSTDPAPDIDVTRREMYLSKADFREKFNMTKEAFYKMPKWRQNKMKTSLALF</sequence>
<evidence type="ECO:0000259" key="10">
    <source>
        <dbReference type="PROSITE" id="PS51089"/>
    </source>
</evidence>
<dbReference type="FunFam" id="3.40.20.10:FF:000001">
    <property type="entry name" value="Gelsolin"/>
    <property type="match status" value="1"/>
</dbReference>
<dbReference type="CDD" id="cd11293">
    <property type="entry name" value="gelsolin_S4_like"/>
    <property type="match status" value="1"/>
</dbReference>
<dbReference type="PANTHER" id="PTHR11977">
    <property type="entry name" value="VILLIN"/>
    <property type="match status" value="1"/>
</dbReference>
<protein>
    <submittedName>
        <fullName evidence="12">Putative villin/Gelsolin, ADF-H/Gelsolin-like domain protein</fullName>
    </submittedName>
    <submittedName>
        <fullName evidence="11">Villin headpiece, villin/Gelsolin, ADF-H/Gelsolin-like domain superfamily</fullName>
    </submittedName>
</protein>
<evidence type="ECO:0000256" key="5">
    <source>
        <dbReference type="ARBA" id="ARBA00022737"/>
    </source>
</evidence>
<dbReference type="Gramene" id="mRNA:HanXRQr2_Chr10g0455021">
    <property type="protein sequence ID" value="mRNA:HanXRQr2_Chr10g0455021"/>
    <property type="gene ID" value="HanXRQr2_Chr10g0455021"/>
</dbReference>
<dbReference type="Proteomes" id="UP000215914">
    <property type="component" value="Chromosome 10"/>
</dbReference>
<reference evidence="11" key="3">
    <citation type="submission" date="2020-06" db="EMBL/GenBank/DDBJ databases">
        <title>Helianthus annuus Genome sequencing and assembly Release 2.</title>
        <authorList>
            <person name="Gouzy J."/>
            <person name="Langlade N."/>
            <person name="Munos S."/>
        </authorList>
    </citation>
    <scope>NUCLEOTIDE SEQUENCE</scope>
    <source>
        <tissue evidence="11">Leaves</tissue>
    </source>
</reference>
<dbReference type="SUPFAM" id="SSF55753">
    <property type="entry name" value="Actin depolymerizing proteins"/>
    <property type="match status" value="6"/>
</dbReference>
<dbReference type="GO" id="GO:0051014">
    <property type="term" value="P:actin filament severing"/>
    <property type="evidence" value="ECO:0000318"/>
    <property type="project" value="GO_Central"/>
</dbReference>
<dbReference type="GO" id="GO:0007015">
    <property type="term" value="P:actin filament organization"/>
    <property type="evidence" value="ECO:0007669"/>
    <property type="project" value="UniProtKB-ARBA"/>
</dbReference>
<dbReference type="InterPro" id="IPR003128">
    <property type="entry name" value="Villin_headpiece"/>
</dbReference>
<dbReference type="InterPro" id="IPR036886">
    <property type="entry name" value="Villin_headpiece_dom_sf"/>
</dbReference>
<dbReference type="Pfam" id="PF02209">
    <property type="entry name" value="VHP"/>
    <property type="match status" value="1"/>
</dbReference>
<evidence type="ECO:0000256" key="7">
    <source>
        <dbReference type="ARBA" id="ARBA00023203"/>
    </source>
</evidence>
<dbReference type="FunFam" id="3.40.20.10:FF:000028">
    <property type="entry name" value="Villin-like 1"/>
    <property type="match status" value="1"/>
</dbReference>
<evidence type="ECO:0000256" key="8">
    <source>
        <dbReference type="ARBA" id="ARBA00023212"/>
    </source>
</evidence>
<feature type="compositionally biased region" description="Polar residues" evidence="9">
    <location>
        <begin position="795"/>
        <end position="808"/>
    </location>
</feature>
<evidence type="ECO:0000313" key="13">
    <source>
        <dbReference type="Proteomes" id="UP000215914"/>
    </source>
</evidence>
<dbReference type="CDD" id="cd11292">
    <property type="entry name" value="gelsolin_S3_like"/>
    <property type="match status" value="1"/>
</dbReference>
<reference evidence="11 13" key="1">
    <citation type="journal article" date="2017" name="Nature">
        <title>The sunflower genome provides insights into oil metabolism, flowering and Asterid evolution.</title>
        <authorList>
            <person name="Badouin H."/>
            <person name="Gouzy J."/>
            <person name="Grassa C.J."/>
            <person name="Murat F."/>
            <person name="Staton S.E."/>
            <person name="Cottret L."/>
            <person name="Lelandais-Briere C."/>
            <person name="Owens G.L."/>
            <person name="Carrere S."/>
            <person name="Mayjonade B."/>
            <person name="Legrand L."/>
            <person name="Gill N."/>
            <person name="Kane N.C."/>
            <person name="Bowers J.E."/>
            <person name="Hubner S."/>
            <person name="Bellec A."/>
            <person name="Berard A."/>
            <person name="Berges H."/>
            <person name="Blanchet N."/>
            <person name="Boniface M.C."/>
            <person name="Brunel D."/>
            <person name="Catrice O."/>
            <person name="Chaidir N."/>
            <person name="Claudel C."/>
            <person name="Donnadieu C."/>
            <person name="Faraut T."/>
            <person name="Fievet G."/>
            <person name="Helmstetter N."/>
            <person name="King M."/>
            <person name="Knapp S.J."/>
            <person name="Lai Z."/>
            <person name="Le Paslier M.C."/>
            <person name="Lippi Y."/>
            <person name="Lorenzon L."/>
            <person name="Mandel J.R."/>
            <person name="Marage G."/>
            <person name="Marchand G."/>
            <person name="Marquand E."/>
            <person name="Bret-Mestries E."/>
            <person name="Morien E."/>
            <person name="Nambeesan S."/>
            <person name="Nguyen T."/>
            <person name="Pegot-Espagnet P."/>
            <person name="Pouilly N."/>
            <person name="Raftis F."/>
            <person name="Sallet E."/>
            <person name="Schiex T."/>
            <person name="Thomas J."/>
            <person name="Vandecasteele C."/>
            <person name="Vares D."/>
            <person name="Vear F."/>
            <person name="Vautrin S."/>
            <person name="Crespi M."/>
            <person name="Mangin B."/>
            <person name="Burke J.M."/>
            <person name="Salse J."/>
            <person name="Munos S."/>
            <person name="Vincourt P."/>
            <person name="Rieseberg L.H."/>
            <person name="Langlade N.B."/>
        </authorList>
    </citation>
    <scope>NUCLEOTIDE SEQUENCE [LARGE SCALE GENOMIC DNA]</scope>
    <source>
        <strain evidence="13">cv. SF193</strain>
        <tissue evidence="11">Leaves</tissue>
    </source>
</reference>
<dbReference type="Pfam" id="PF00626">
    <property type="entry name" value="Gelsolin"/>
    <property type="match status" value="4"/>
</dbReference>
<dbReference type="InterPro" id="IPR007123">
    <property type="entry name" value="Gelsolin-like_dom"/>
</dbReference>
<dbReference type="FunFam" id="3.40.20.10:FF:000038">
    <property type="entry name" value="Villin-like 1"/>
    <property type="match status" value="1"/>
</dbReference>
<dbReference type="InterPro" id="IPR007122">
    <property type="entry name" value="Villin/Gelsolin"/>
</dbReference>
<evidence type="ECO:0000313" key="11">
    <source>
        <dbReference type="EMBL" id="KAF5787636.1"/>
    </source>
</evidence>
<keyword evidence="13" id="KW-1185">Reference proteome</keyword>
<dbReference type="OrthoDB" id="6375767at2759"/>
<evidence type="ECO:0000313" key="12">
    <source>
        <dbReference type="EMBL" id="OTG12384.1"/>
    </source>
</evidence>
<dbReference type="CDD" id="cd11288">
    <property type="entry name" value="gelsolin_S5_like"/>
    <property type="match status" value="1"/>
</dbReference>
<dbReference type="InParanoid" id="A0A251TNA3"/>
<evidence type="ECO:0000256" key="2">
    <source>
        <dbReference type="ARBA" id="ARBA00008418"/>
    </source>
</evidence>
<keyword evidence="8" id="KW-0206">Cytoskeleton</keyword>
<keyword evidence="4" id="KW-0963">Cytoplasm</keyword>
<dbReference type="Gene3D" id="1.10.950.10">
    <property type="entry name" value="Villin headpiece domain"/>
    <property type="match status" value="1"/>
</dbReference>
<comment type="subcellular location">
    <subcellularLocation>
        <location evidence="1">Cytoplasm</location>
        <location evidence="1">Cytoskeleton</location>
    </subcellularLocation>
</comment>
<dbReference type="SUPFAM" id="SSF47050">
    <property type="entry name" value="VHP, Villin headpiece domain"/>
    <property type="match status" value="1"/>
</dbReference>
<dbReference type="SMART" id="SM00153">
    <property type="entry name" value="VHP"/>
    <property type="match status" value="1"/>
</dbReference>
<dbReference type="PROSITE" id="PS51089">
    <property type="entry name" value="HP"/>
    <property type="match status" value="1"/>
</dbReference>
<keyword evidence="7" id="KW-0009">Actin-binding</keyword>
<dbReference type="GO" id="GO:0051015">
    <property type="term" value="F:actin filament binding"/>
    <property type="evidence" value="ECO:0007669"/>
    <property type="project" value="InterPro"/>
</dbReference>
<dbReference type="CDD" id="cd11290">
    <property type="entry name" value="gelsolin_S1_like"/>
    <property type="match status" value="1"/>
</dbReference>
<feature type="compositionally biased region" description="Gly residues" evidence="9">
    <location>
        <begin position="818"/>
        <end position="829"/>
    </location>
</feature>
<dbReference type="GO" id="GO:0005856">
    <property type="term" value="C:cytoskeleton"/>
    <property type="evidence" value="ECO:0007669"/>
    <property type="project" value="UniProtKB-SubCell"/>
</dbReference>
<dbReference type="PANTHER" id="PTHR11977:SF138">
    <property type="entry name" value="VILLIN-4"/>
    <property type="match status" value="1"/>
</dbReference>
<feature type="region of interest" description="Disordered" evidence="9">
    <location>
        <begin position="733"/>
        <end position="832"/>
    </location>
</feature>
<dbReference type="EMBL" id="MNCJ02000325">
    <property type="protein sequence ID" value="KAF5787636.1"/>
    <property type="molecule type" value="Genomic_DNA"/>
</dbReference>
<evidence type="ECO:0000256" key="6">
    <source>
        <dbReference type="ARBA" id="ARBA00022837"/>
    </source>
</evidence>
<reference evidence="12" key="2">
    <citation type="submission" date="2017-02" db="EMBL/GenBank/DDBJ databases">
        <title>Sunflower complete genome.</title>
        <authorList>
            <person name="Langlade N."/>
            <person name="Munos S."/>
        </authorList>
    </citation>
    <scope>NUCLEOTIDE SEQUENCE [LARGE SCALE GENOMIC DNA]</scope>
    <source>
        <tissue evidence="12">Leaves</tissue>
    </source>
</reference>
<keyword evidence="3" id="KW-0117">Actin capping</keyword>
<organism evidence="12 13">
    <name type="scientific">Helianthus annuus</name>
    <name type="common">Common sunflower</name>
    <dbReference type="NCBI Taxonomy" id="4232"/>
    <lineage>
        <taxon>Eukaryota</taxon>
        <taxon>Viridiplantae</taxon>
        <taxon>Streptophyta</taxon>
        <taxon>Embryophyta</taxon>
        <taxon>Tracheophyta</taxon>
        <taxon>Spermatophyta</taxon>
        <taxon>Magnoliopsida</taxon>
        <taxon>eudicotyledons</taxon>
        <taxon>Gunneridae</taxon>
        <taxon>Pentapetalae</taxon>
        <taxon>asterids</taxon>
        <taxon>campanulids</taxon>
        <taxon>Asterales</taxon>
        <taxon>Asteraceae</taxon>
        <taxon>Asteroideae</taxon>
        <taxon>Heliantheae alliance</taxon>
        <taxon>Heliantheae</taxon>
        <taxon>Helianthus</taxon>
    </lineage>
</organism>
<name>A0A251TNA3_HELAN</name>